<comment type="caution">
    <text evidence="3">The sequence shown here is derived from an EMBL/GenBank/DDBJ whole genome shotgun (WGS) entry which is preliminary data.</text>
</comment>
<evidence type="ECO:0000313" key="4">
    <source>
        <dbReference type="Proteomes" id="UP001152795"/>
    </source>
</evidence>
<proteinExistence type="predicted"/>
<keyword evidence="4" id="KW-1185">Reference proteome</keyword>
<feature type="transmembrane region" description="Helical" evidence="2">
    <location>
        <begin position="44"/>
        <end position="64"/>
    </location>
</feature>
<keyword evidence="2" id="KW-0472">Membrane</keyword>
<keyword evidence="2" id="KW-0812">Transmembrane</keyword>
<name>A0A6S7JU49_PARCT</name>
<dbReference type="AlphaFoldDB" id="A0A6S7JU49"/>
<evidence type="ECO:0000313" key="3">
    <source>
        <dbReference type="EMBL" id="CAB4019972.1"/>
    </source>
</evidence>
<dbReference type="EMBL" id="CACRXK020010717">
    <property type="protein sequence ID" value="CAB4019972.1"/>
    <property type="molecule type" value="Genomic_DNA"/>
</dbReference>
<keyword evidence="2" id="KW-1133">Transmembrane helix</keyword>
<feature type="region of interest" description="Disordered" evidence="1">
    <location>
        <begin position="67"/>
        <end position="89"/>
    </location>
</feature>
<dbReference type="Proteomes" id="UP001152795">
    <property type="component" value="Unassembled WGS sequence"/>
</dbReference>
<evidence type="ECO:0000256" key="2">
    <source>
        <dbReference type="SAM" id="Phobius"/>
    </source>
</evidence>
<accession>A0A6S7JU49</accession>
<sequence>MSQHNEGYAPDKVRMGHLEQNPEVVLTGFSESSKFRIRTQMEKILLVVAGILLILCIVFIALLAKESSSDDDSSSSSSNSGRLGKCLLL</sequence>
<reference evidence="3" key="1">
    <citation type="submission" date="2020-04" db="EMBL/GenBank/DDBJ databases">
        <authorList>
            <person name="Alioto T."/>
            <person name="Alioto T."/>
            <person name="Gomez Garrido J."/>
        </authorList>
    </citation>
    <scope>NUCLEOTIDE SEQUENCE</scope>
    <source>
        <strain evidence="3">A484AB</strain>
    </source>
</reference>
<gene>
    <name evidence="3" type="ORF">PACLA_8A051432</name>
</gene>
<protein>
    <submittedName>
        <fullName evidence="3">Uncharacterized protein</fullName>
    </submittedName>
</protein>
<evidence type="ECO:0000256" key="1">
    <source>
        <dbReference type="SAM" id="MobiDB-lite"/>
    </source>
</evidence>
<organism evidence="3 4">
    <name type="scientific">Paramuricea clavata</name>
    <name type="common">Red gorgonian</name>
    <name type="synonym">Violescent sea-whip</name>
    <dbReference type="NCBI Taxonomy" id="317549"/>
    <lineage>
        <taxon>Eukaryota</taxon>
        <taxon>Metazoa</taxon>
        <taxon>Cnidaria</taxon>
        <taxon>Anthozoa</taxon>
        <taxon>Octocorallia</taxon>
        <taxon>Malacalcyonacea</taxon>
        <taxon>Plexauridae</taxon>
        <taxon>Paramuricea</taxon>
    </lineage>
</organism>